<dbReference type="InterPro" id="IPR038717">
    <property type="entry name" value="Tc1-like_DDE_dom"/>
</dbReference>
<sequence>MPHGCWKTTTFVGALSLRDFIAPWVLDGPIYRDAYETLLEKVLVPELRPGDTVVMDNLSSHKRSKVRQMIESAGVDLCYLPPYSPHFNPIEMAFAKLQALLRKASGRTLDAL</sequence>
<feature type="domain" description="Tc1-like transposase DDE" evidence="1">
    <location>
        <begin position="6"/>
        <end position="110"/>
    </location>
</feature>
<dbReference type="GO" id="GO:0004519">
    <property type="term" value="F:endonuclease activity"/>
    <property type="evidence" value="ECO:0007669"/>
    <property type="project" value="UniProtKB-KW"/>
</dbReference>
<dbReference type="PANTHER" id="PTHR46564:SF1">
    <property type="entry name" value="TRANSPOSASE"/>
    <property type="match status" value="1"/>
</dbReference>
<evidence type="ECO:0000313" key="2">
    <source>
        <dbReference type="EMBL" id="SKC01519.1"/>
    </source>
</evidence>
<keyword evidence="2" id="KW-0255">Endonuclease</keyword>
<dbReference type="Pfam" id="PF13358">
    <property type="entry name" value="DDE_3"/>
    <property type="match status" value="1"/>
</dbReference>
<proteinExistence type="predicted"/>
<dbReference type="EMBL" id="FUYX01000010">
    <property type="protein sequence ID" value="SKC01519.1"/>
    <property type="molecule type" value="Genomic_DNA"/>
</dbReference>
<accession>A0A1T5FZI2</accession>
<dbReference type="OrthoDB" id="565387at2"/>
<dbReference type="InterPro" id="IPR036397">
    <property type="entry name" value="RNaseH_sf"/>
</dbReference>
<evidence type="ECO:0000259" key="1">
    <source>
        <dbReference type="Pfam" id="PF13358"/>
    </source>
</evidence>
<name>A0A1T5FZI2_9HYPH</name>
<keyword evidence="2" id="KW-0378">Hydrolase</keyword>
<reference evidence="2 3" key="1">
    <citation type="submission" date="2017-02" db="EMBL/GenBank/DDBJ databases">
        <authorList>
            <person name="Peterson S.W."/>
        </authorList>
    </citation>
    <scope>NUCLEOTIDE SEQUENCE [LARGE SCALE GENOMIC DNA]</scope>
    <source>
        <strain evidence="2 3">DSM 9653</strain>
    </source>
</reference>
<dbReference type="PANTHER" id="PTHR46564">
    <property type="entry name" value="TRANSPOSASE"/>
    <property type="match status" value="1"/>
</dbReference>
<dbReference type="GO" id="GO:0003676">
    <property type="term" value="F:nucleic acid binding"/>
    <property type="evidence" value="ECO:0007669"/>
    <property type="project" value="InterPro"/>
</dbReference>
<dbReference type="AlphaFoldDB" id="A0A1T5FZI2"/>
<evidence type="ECO:0000313" key="3">
    <source>
        <dbReference type="Proteomes" id="UP000190130"/>
    </source>
</evidence>
<dbReference type="Proteomes" id="UP000190130">
    <property type="component" value="Unassembled WGS sequence"/>
</dbReference>
<protein>
    <submittedName>
        <fullName evidence="2">DDE superfamily endonuclease</fullName>
    </submittedName>
</protein>
<gene>
    <name evidence="2" type="ORF">SAMN05660750_03666</name>
</gene>
<organism evidence="2 3">
    <name type="scientific">Bosea thiooxidans</name>
    <dbReference type="NCBI Taxonomy" id="53254"/>
    <lineage>
        <taxon>Bacteria</taxon>
        <taxon>Pseudomonadati</taxon>
        <taxon>Pseudomonadota</taxon>
        <taxon>Alphaproteobacteria</taxon>
        <taxon>Hyphomicrobiales</taxon>
        <taxon>Boseaceae</taxon>
        <taxon>Bosea</taxon>
    </lineage>
</organism>
<dbReference type="Gene3D" id="3.30.420.10">
    <property type="entry name" value="Ribonuclease H-like superfamily/Ribonuclease H"/>
    <property type="match status" value="1"/>
</dbReference>
<keyword evidence="2" id="KW-0540">Nuclease</keyword>